<dbReference type="AlphaFoldDB" id="A0A4S2H456"/>
<proteinExistence type="predicted"/>
<gene>
    <name evidence="2" type="ORF">E5163_03370</name>
</gene>
<sequence>MAKKSAPISLQDAVAAMRPRTPVDAVVAECGIARLHGLDLDACAGAPIAIAAPAHRDALSAAWDEKRRQM</sequence>
<dbReference type="RefSeq" id="WP_135994676.1">
    <property type="nucleotide sequence ID" value="NZ_CP071057.1"/>
</dbReference>
<evidence type="ECO:0000259" key="1">
    <source>
        <dbReference type="Pfam" id="PF13336"/>
    </source>
</evidence>
<dbReference type="Proteomes" id="UP000308054">
    <property type="component" value="Unassembled WGS sequence"/>
</dbReference>
<dbReference type="InterPro" id="IPR026888">
    <property type="entry name" value="AcetylCoA_hyd_C"/>
</dbReference>
<dbReference type="Gene3D" id="3.40.1080.20">
    <property type="entry name" value="Acetyl-CoA hydrolase/transferase C-terminal domain"/>
    <property type="match status" value="1"/>
</dbReference>
<evidence type="ECO:0000313" key="2">
    <source>
        <dbReference type="EMBL" id="TGY90178.1"/>
    </source>
</evidence>
<feature type="domain" description="Acetyl-CoA hydrolase/transferase C-terminal" evidence="1">
    <location>
        <begin position="12"/>
        <end position="61"/>
    </location>
</feature>
<accession>A0A4S2H456</accession>
<dbReference type="Pfam" id="PF13336">
    <property type="entry name" value="AcetylCoA_hyd_C"/>
    <property type="match status" value="1"/>
</dbReference>
<comment type="caution">
    <text evidence="2">The sequence shown here is derived from an EMBL/GenBank/DDBJ whole genome shotgun (WGS) entry which is preliminary data.</text>
</comment>
<dbReference type="EMBL" id="SRXW01000001">
    <property type="protein sequence ID" value="TGY90178.1"/>
    <property type="molecule type" value="Genomic_DNA"/>
</dbReference>
<name>A0A4S2H456_9PROT</name>
<reference evidence="2 3" key="1">
    <citation type="journal article" date="2017" name="Int. J. Syst. Evol. Microbiol.">
        <title>Marinicauda algicola sp. nov., isolated from a marine red alga Rhodosorus marinus.</title>
        <authorList>
            <person name="Jeong S.E."/>
            <person name="Jeon S.H."/>
            <person name="Chun B.H."/>
            <person name="Kim D.W."/>
            <person name="Jeon C.O."/>
        </authorList>
    </citation>
    <scope>NUCLEOTIDE SEQUENCE [LARGE SCALE GENOMIC DNA]</scope>
    <source>
        <strain evidence="2 3">JCM 31718</strain>
    </source>
</reference>
<organism evidence="2 3">
    <name type="scientific">Marinicauda algicola</name>
    <dbReference type="NCBI Taxonomy" id="2029849"/>
    <lineage>
        <taxon>Bacteria</taxon>
        <taxon>Pseudomonadati</taxon>
        <taxon>Pseudomonadota</taxon>
        <taxon>Alphaproteobacteria</taxon>
        <taxon>Maricaulales</taxon>
        <taxon>Maricaulaceae</taxon>
        <taxon>Marinicauda</taxon>
    </lineage>
</organism>
<protein>
    <recommendedName>
        <fullName evidence="1">Acetyl-CoA hydrolase/transferase C-terminal domain-containing protein</fullName>
    </recommendedName>
</protein>
<keyword evidence="3" id="KW-1185">Reference proteome</keyword>
<evidence type="ECO:0000313" key="3">
    <source>
        <dbReference type="Proteomes" id="UP000308054"/>
    </source>
</evidence>
<dbReference type="InterPro" id="IPR038460">
    <property type="entry name" value="AcetylCoA_hyd_C_sf"/>
</dbReference>